<feature type="region of interest" description="Disordered" evidence="14">
    <location>
        <begin position="73"/>
        <end position="96"/>
    </location>
</feature>
<dbReference type="PROSITE" id="PS50089">
    <property type="entry name" value="ZF_RING_2"/>
    <property type="match status" value="1"/>
</dbReference>
<dbReference type="InterPro" id="IPR000253">
    <property type="entry name" value="FHA_dom"/>
</dbReference>
<feature type="compositionally biased region" description="Acidic residues" evidence="14">
    <location>
        <begin position="431"/>
        <end position="442"/>
    </location>
</feature>
<dbReference type="Pfam" id="PF00498">
    <property type="entry name" value="FHA"/>
    <property type="match status" value="1"/>
</dbReference>
<dbReference type="VEuPathDB" id="FungiDB:BON22_1776"/>
<dbReference type="GO" id="GO:0061630">
    <property type="term" value="F:ubiquitin protein ligase activity"/>
    <property type="evidence" value="ECO:0007669"/>
    <property type="project" value="UniProtKB-EC"/>
</dbReference>
<feature type="region of interest" description="Disordered" evidence="14">
    <location>
        <begin position="411"/>
        <end position="484"/>
    </location>
</feature>
<dbReference type="SUPFAM" id="SSF49879">
    <property type="entry name" value="SMAD/FHA domain"/>
    <property type="match status" value="1"/>
</dbReference>
<dbReference type="GO" id="GO:0031578">
    <property type="term" value="P:mitotic spindle orientation checkpoint signaling"/>
    <property type="evidence" value="ECO:0007669"/>
    <property type="project" value="UniProtKB-ARBA"/>
</dbReference>
<dbReference type="Proteomes" id="UP000189513">
    <property type="component" value="Unassembled WGS sequence"/>
</dbReference>
<keyword evidence="18" id="KW-1185">Reference proteome</keyword>
<comment type="subcellular location">
    <subcellularLocation>
        <location evidence="2">Cytoplasm</location>
    </subcellularLocation>
</comment>
<dbReference type="GO" id="GO:0005829">
    <property type="term" value="C:cytosol"/>
    <property type="evidence" value="ECO:0007669"/>
    <property type="project" value="TreeGrafter"/>
</dbReference>
<dbReference type="FunFam" id="3.30.40.10:FF:000426">
    <property type="entry name" value="DMA1p Ubiquitin-protein ligase (E3)"/>
    <property type="match status" value="1"/>
</dbReference>
<accession>A0A1V2L8W1</accession>
<sequence length="484" mass="53337">MPPLNSTTQRPSVSHSGSYNNGGSSSMNSSHDLPLNLSTPGTPLPPRIEPRRRGSSFGFGTNFFSSLTNSLRTSASSSNLNNGGSPSNRSRAGSSASRLNMVHNVNNSAPAINRATSSAAAIPIAHPSPSPVPESSNLDQLPPPSSSTDLYAATPTTDELFQGQTRSNSLMNTQRQKPDIDGTYSIRLTPFIDHSASQQGLYFSPLLRKIKPNSRISIGRYTDKVRDAAQAPPGSDAPVVFKSKVVSRTHAEFYVDNDGNWFIKDLKSSSGTFLNHVRLSPAGVESSNTPLQNGDVLQLGMDFRGGIEDIFRCVKMRVETNKSWQRKANQFNKEAHEKLKSLALLNDNELSECAICLLKVKPCQAVFISPCSHCWHYKCIRPIVVKSYPQFLCPNCRETCDLEADLDENDSMDEMEEEEEDEQDEHIGIQEEMDEDEVEDEDVVLRQGSNDEILHRGTTIHKNSSHSTTDDEQIMMDALDDEST</sequence>
<keyword evidence="9" id="KW-0862">Zinc</keyword>
<evidence type="ECO:0000256" key="13">
    <source>
        <dbReference type="PROSITE-ProRule" id="PRU00175"/>
    </source>
</evidence>
<dbReference type="EC" id="2.3.2.27" evidence="3"/>
<dbReference type="FunFam" id="2.60.200.20:FF:000030">
    <property type="entry name" value="FHA domain-containing protein"/>
    <property type="match status" value="1"/>
</dbReference>
<dbReference type="AlphaFoldDB" id="A0A1V2L8W1"/>
<evidence type="ECO:0000256" key="7">
    <source>
        <dbReference type="ARBA" id="ARBA00022771"/>
    </source>
</evidence>
<dbReference type="Gene3D" id="3.30.40.10">
    <property type="entry name" value="Zinc/RING finger domain, C3HC4 (zinc finger)"/>
    <property type="match status" value="1"/>
</dbReference>
<evidence type="ECO:0000256" key="3">
    <source>
        <dbReference type="ARBA" id="ARBA00012483"/>
    </source>
</evidence>
<dbReference type="InterPro" id="IPR008984">
    <property type="entry name" value="SMAD_FHA_dom_sf"/>
</dbReference>
<dbReference type="GO" id="GO:0090337">
    <property type="term" value="P:regulation of formin-nucleated actin cable assembly"/>
    <property type="evidence" value="ECO:0007669"/>
    <property type="project" value="UniProtKB-ARBA"/>
</dbReference>
<gene>
    <name evidence="17" type="ORF">BON22_1776</name>
</gene>
<evidence type="ECO:0000256" key="14">
    <source>
        <dbReference type="SAM" id="MobiDB-lite"/>
    </source>
</evidence>
<dbReference type="OMA" id="GNQHESA"/>
<evidence type="ECO:0000256" key="1">
    <source>
        <dbReference type="ARBA" id="ARBA00000900"/>
    </source>
</evidence>
<evidence type="ECO:0000259" key="16">
    <source>
        <dbReference type="PROSITE" id="PS50089"/>
    </source>
</evidence>
<dbReference type="PROSITE" id="PS50006">
    <property type="entry name" value="FHA_DOMAIN"/>
    <property type="match status" value="1"/>
</dbReference>
<feature type="domain" description="RING-type" evidence="16">
    <location>
        <begin position="353"/>
        <end position="397"/>
    </location>
</feature>
<keyword evidence="10" id="KW-0131">Cell cycle</keyword>
<evidence type="ECO:0000256" key="12">
    <source>
        <dbReference type="ARBA" id="ARBA00080465"/>
    </source>
</evidence>
<name>A0A1V2L8W1_CYBFA</name>
<dbReference type="SMART" id="SM00240">
    <property type="entry name" value="FHA"/>
    <property type="match status" value="1"/>
</dbReference>
<evidence type="ECO:0000256" key="8">
    <source>
        <dbReference type="ARBA" id="ARBA00022786"/>
    </source>
</evidence>
<dbReference type="SMR" id="A0A1V2L8W1"/>
<keyword evidence="4" id="KW-0963">Cytoplasm</keyword>
<feature type="compositionally biased region" description="Acidic residues" evidence="14">
    <location>
        <begin position="411"/>
        <end position="424"/>
    </location>
</feature>
<dbReference type="GO" id="GO:0051865">
    <property type="term" value="P:protein autoubiquitination"/>
    <property type="evidence" value="ECO:0007669"/>
    <property type="project" value="UniProtKB-ARBA"/>
</dbReference>
<dbReference type="GO" id="GO:0000921">
    <property type="term" value="P:septin ring assembly"/>
    <property type="evidence" value="ECO:0007669"/>
    <property type="project" value="UniProtKB-ARBA"/>
</dbReference>
<dbReference type="PANTHER" id="PTHR15067">
    <property type="entry name" value="E3 UBIQUITIN-PROTEIN LIGASE RNF8"/>
    <property type="match status" value="1"/>
</dbReference>
<keyword evidence="8" id="KW-0833">Ubl conjugation pathway</keyword>
<dbReference type="GO" id="GO:0008270">
    <property type="term" value="F:zinc ion binding"/>
    <property type="evidence" value="ECO:0007669"/>
    <property type="project" value="UniProtKB-KW"/>
</dbReference>
<feature type="region of interest" description="Disordered" evidence="14">
    <location>
        <begin position="123"/>
        <end position="152"/>
    </location>
</feature>
<keyword evidence="6" id="KW-0479">Metal-binding</keyword>
<reference evidence="18" key="1">
    <citation type="journal article" date="2017" name="Genome Announc.">
        <title>Genome sequences of Cyberlindnera fabianii 65, Pichia kudriavzevii 129, and Saccharomyces cerevisiae 131 isolated from fermented masau fruits in Zimbabwe.</title>
        <authorList>
            <person name="van Rijswijck I.M.H."/>
            <person name="Derks M.F.L."/>
            <person name="Abee T."/>
            <person name="de Ridder D."/>
            <person name="Smid E.J."/>
        </authorList>
    </citation>
    <scope>NUCLEOTIDE SEQUENCE [LARGE SCALE GENOMIC DNA]</scope>
    <source>
        <strain evidence="18">65</strain>
    </source>
</reference>
<evidence type="ECO:0000256" key="4">
    <source>
        <dbReference type="ARBA" id="ARBA00022490"/>
    </source>
</evidence>
<evidence type="ECO:0000256" key="9">
    <source>
        <dbReference type="ARBA" id="ARBA00022833"/>
    </source>
</evidence>
<feature type="domain" description="FHA" evidence="15">
    <location>
        <begin position="216"/>
        <end position="279"/>
    </location>
</feature>
<feature type="compositionally biased region" description="Low complexity" evidence="14">
    <location>
        <begin position="74"/>
        <end position="96"/>
    </location>
</feature>
<dbReference type="Gene3D" id="2.60.200.20">
    <property type="match status" value="1"/>
</dbReference>
<dbReference type="SUPFAM" id="SSF57850">
    <property type="entry name" value="RING/U-box"/>
    <property type="match status" value="1"/>
</dbReference>
<dbReference type="InterPro" id="IPR001841">
    <property type="entry name" value="Znf_RING"/>
</dbReference>
<dbReference type="GO" id="GO:0032186">
    <property type="term" value="P:cellular bud neck septin ring organization"/>
    <property type="evidence" value="ECO:0007669"/>
    <property type="project" value="UniProtKB-ARBA"/>
</dbReference>
<dbReference type="GO" id="GO:0006511">
    <property type="term" value="P:ubiquitin-dependent protein catabolic process"/>
    <property type="evidence" value="ECO:0007669"/>
    <property type="project" value="TreeGrafter"/>
</dbReference>
<evidence type="ECO:0000256" key="5">
    <source>
        <dbReference type="ARBA" id="ARBA00022679"/>
    </source>
</evidence>
<proteinExistence type="inferred from homology"/>
<dbReference type="Pfam" id="PF17123">
    <property type="entry name" value="zf-RING_11"/>
    <property type="match status" value="1"/>
</dbReference>
<feature type="compositionally biased region" description="Polar residues" evidence="14">
    <location>
        <begin position="1"/>
        <end position="11"/>
    </location>
</feature>
<keyword evidence="5" id="KW-0808">Transferase</keyword>
<evidence type="ECO:0000256" key="6">
    <source>
        <dbReference type="ARBA" id="ARBA00022723"/>
    </source>
</evidence>
<comment type="similarity">
    <text evidence="11">Belongs to the DMA1 family.</text>
</comment>
<keyword evidence="7 13" id="KW-0863">Zinc-finger</keyword>
<dbReference type="GO" id="GO:0000151">
    <property type="term" value="C:ubiquitin ligase complex"/>
    <property type="evidence" value="ECO:0007669"/>
    <property type="project" value="TreeGrafter"/>
</dbReference>
<comment type="caution">
    <text evidence="17">The sequence shown here is derived from an EMBL/GenBank/DDBJ whole genome shotgun (WGS) entry which is preliminary data.</text>
</comment>
<comment type="catalytic activity">
    <reaction evidence="1">
        <text>S-ubiquitinyl-[E2 ubiquitin-conjugating enzyme]-L-cysteine + [acceptor protein]-L-lysine = [E2 ubiquitin-conjugating enzyme]-L-cysteine + N(6)-ubiquitinyl-[acceptor protein]-L-lysine.</text>
        <dbReference type="EC" id="2.3.2.27"/>
    </reaction>
</comment>
<dbReference type="InterPro" id="IPR013083">
    <property type="entry name" value="Znf_RING/FYVE/PHD"/>
</dbReference>
<dbReference type="GO" id="GO:0000132">
    <property type="term" value="P:establishment of mitotic spindle orientation"/>
    <property type="evidence" value="ECO:0007669"/>
    <property type="project" value="UniProtKB-ARBA"/>
</dbReference>
<feature type="region of interest" description="Disordered" evidence="14">
    <location>
        <begin position="1"/>
        <end position="56"/>
    </location>
</feature>
<evidence type="ECO:0000256" key="10">
    <source>
        <dbReference type="ARBA" id="ARBA00023306"/>
    </source>
</evidence>
<feature type="compositionally biased region" description="Low complexity" evidence="14">
    <location>
        <begin position="12"/>
        <end position="30"/>
    </location>
</feature>
<evidence type="ECO:0000256" key="11">
    <source>
        <dbReference type="ARBA" id="ARBA00061209"/>
    </source>
</evidence>
<protein>
    <recommendedName>
        <fullName evidence="3">RING-type E3 ubiquitin transferase</fullName>
        <ecNumber evidence="3">2.3.2.27</ecNumber>
    </recommendedName>
    <alternativeName>
        <fullName evidence="12">Checkpoint forkhead associated with RING domains-containing protein 1</fullName>
    </alternativeName>
</protein>
<dbReference type="GO" id="GO:0032153">
    <property type="term" value="C:cell division site"/>
    <property type="evidence" value="ECO:0007669"/>
    <property type="project" value="TreeGrafter"/>
</dbReference>
<evidence type="ECO:0000256" key="2">
    <source>
        <dbReference type="ARBA" id="ARBA00004496"/>
    </source>
</evidence>
<evidence type="ECO:0000313" key="17">
    <source>
        <dbReference type="EMBL" id="ONH68342.1"/>
    </source>
</evidence>
<evidence type="ECO:0000259" key="15">
    <source>
        <dbReference type="PROSITE" id="PS50006"/>
    </source>
</evidence>
<dbReference type="GO" id="GO:0097271">
    <property type="term" value="P:protein localization to bud neck"/>
    <property type="evidence" value="ECO:0007669"/>
    <property type="project" value="UniProtKB-ARBA"/>
</dbReference>
<dbReference type="EMBL" id="MPUK01000003">
    <property type="protein sequence ID" value="ONH68342.1"/>
    <property type="molecule type" value="Genomic_DNA"/>
</dbReference>
<feature type="compositionally biased region" description="Acidic residues" evidence="14">
    <location>
        <begin position="470"/>
        <end position="484"/>
    </location>
</feature>
<organism evidence="17 18">
    <name type="scientific">Cyberlindnera fabianii</name>
    <name type="common">Yeast</name>
    <name type="synonym">Hansenula fabianii</name>
    <dbReference type="NCBI Taxonomy" id="36022"/>
    <lineage>
        <taxon>Eukaryota</taxon>
        <taxon>Fungi</taxon>
        <taxon>Dikarya</taxon>
        <taxon>Ascomycota</taxon>
        <taxon>Saccharomycotina</taxon>
        <taxon>Saccharomycetes</taxon>
        <taxon>Phaffomycetales</taxon>
        <taxon>Phaffomycetaceae</taxon>
        <taxon>Cyberlindnera</taxon>
    </lineage>
</organism>
<dbReference type="STRING" id="36022.A0A1V2L8W1"/>
<dbReference type="PANTHER" id="PTHR15067:SF7">
    <property type="entry name" value="E3 UBIQUITIN-PROTEIN LIGASE DMA1-RELATED"/>
    <property type="match status" value="1"/>
</dbReference>
<evidence type="ECO:0000313" key="18">
    <source>
        <dbReference type="Proteomes" id="UP000189513"/>
    </source>
</evidence>